<dbReference type="SUPFAM" id="SSF55729">
    <property type="entry name" value="Acyl-CoA N-acyltransferases (Nat)"/>
    <property type="match status" value="1"/>
</dbReference>
<comment type="caution">
    <text evidence="3">The sequence shown here is derived from an EMBL/GenBank/DDBJ whole genome shotgun (WGS) entry which is preliminary data.</text>
</comment>
<feature type="domain" description="Acyltransferase MbtK/IucB-like conserved" evidence="2">
    <location>
        <begin position="27"/>
        <end position="74"/>
    </location>
</feature>
<evidence type="ECO:0000259" key="2">
    <source>
        <dbReference type="SMART" id="SM01006"/>
    </source>
</evidence>
<gene>
    <name evidence="3" type="ORF">IBL28_00930</name>
</gene>
<comment type="pathway">
    <text evidence="1">Siderophore biosynthesis.</text>
</comment>
<evidence type="ECO:0000256" key="1">
    <source>
        <dbReference type="ARBA" id="ARBA00004924"/>
    </source>
</evidence>
<dbReference type="InterPro" id="IPR019432">
    <property type="entry name" value="Acyltransferase_MbtK/IucB-like"/>
</dbReference>
<dbReference type="SMART" id="SM01006">
    <property type="entry name" value="AlcB"/>
    <property type="match status" value="1"/>
</dbReference>
<dbReference type="InterPro" id="IPR016181">
    <property type="entry name" value="Acyl_CoA_acyltransferase"/>
</dbReference>
<evidence type="ECO:0000313" key="4">
    <source>
        <dbReference type="Proteomes" id="UP000653730"/>
    </source>
</evidence>
<evidence type="ECO:0000313" key="3">
    <source>
        <dbReference type="EMBL" id="MBC9794514.1"/>
    </source>
</evidence>
<sequence>MKHIENSLSGPGIFTRSVPGLGDFSLSPFNLEQDCHDLHRWVNHERAKYWQMLNTSVDDVKKAYDELINSRHTDVFTGYFNGKKSFLLERYYPGLTSLKEHFEVQDSDMGMHVLVAPPERRIPSFTRHIFTTILDFLFSEERIQRVVVEPDVRNKKIHRLNKRAGFVYQKQISLPEKDAYLAFCSREHYISARSGIPD</sequence>
<accession>A0A926Q152</accession>
<dbReference type="Proteomes" id="UP000653730">
    <property type="component" value="Unassembled WGS sequence"/>
</dbReference>
<dbReference type="PANTHER" id="PTHR31438:SF1">
    <property type="entry name" value="LYSINE N-ACYLTRANSFERASE C17G9.06C-RELATED"/>
    <property type="match status" value="1"/>
</dbReference>
<dbReference type="Gene3D" id="3.40.630.30">
    <property type="match status" value="1"/>
</dbReference>
<organism evidence="3 4">
    <name type="scientific">Sinomicrobium weinanense</name>
    <dbReference type="NCBI Taxonomy" id="2842200"/>
    <lineage>
        <taxon>Bacteria</taxon>
        <taxon>Pseudomonadati</taxon>
        <taxon>Bacteroidota</taxon>
        <taxon>Flavobacteriia</taxon>
        <taxon>Flavobacteriales</taxon>
        <taxon>Flavobacteriaceae</taxon>
        <taxon>Sinomicrobium</taxon>
    </lineage>
</organism>
<name>A0A926Q152_9FLAO</name>
<dbReference type="GO" id="GO:0019290">
    <property type="term" value="P:siderophore biosynthetic process"/>
    <property type="evidence" value="ECO:0007669"/>
    <property type="project" value="InterPro"/>
</dbReference>
<dbReference type="EMBL" id="JACVDC010000001">
    <property type="protein sequence ID" value="MBC9794514.1"/>
    <property type="molecule type" value="Genomic_DNA"/>
</dbReference>
<dbReference type="PANTHER" id="PTHR31438">
    <property type="entry name" value="LYSINE N-ACYLTRANSFERASE C17G9.06C-RELATED"/>
    <property type="match status" value="1"/>
</dbReference>
<proteinExistence type="predicted"/>
<dbReference type="GO" id="GO:0016410">
    <property type="term" value="F:N-acyltransferase activity"/>
    <property type="evidence" value="ECO:0007669"/>
    <property type="project" value="TreeGrafter"/>
</dbReference>
<protein>
    <submittedName>
        <fullName evidence="3">Acetyltransferase</fullName>
    </submittedName>
</protein>
<keyword evidence="4" id="KW-1185">Reference proteome</keyword>
<reference evidence="3 4" key="1">
    <citation type="submission" date="2020-09" db="EMBL/GenBank/DDBJ databases">
        <title>Sinomicrobium weinanense sp. nov., a halophilic bacteria isolated from saline-alkali soil.</title>
        <authorList>
            <person name="Wu P."/>
            <person name="Ren H."/>
            <person name="Mei Y."/>
            <person name="Liang Y."/>
            <person name="Chen Z."/>
        </authorList>
    </citation>
    <scope>NUCLEOTIDE SEQUENCE [LARGE SCALE GENOMIC DNA]</scope>
    <source>
        <strain evidence="3 4">FJxs</strain>
    </source>
</reference>
<dbReference type="AlphaFoldDB" id="A0A926Q152"/>
<dbReference type="Pfam" id="PF13523">
    <property type="entry name" value="Acetyltransf_8"/>
    <property type="match status" value="1"/>
</dbReference>
<dbReference type="RefSeq" id="WP_187963664.1">
    <property type="nucleotide sequence ID" value="NZ_JACVDC010000001.1"/>
</dbReference>